<dbReference type="GO" id="GO:0004540">
    <property type="term" value="F:RNA nuclease activity"/>
    <property type="evidence" value="ECO:0007669"/>
    <property type="project" value="InterPro"/>
</dbReference>
<evidence type="ECO:0000256" key="3">
    <source>
        <dbReference type="ARBA" id="ARBA00022723"/>
    </source>
</evidence>
<dbReference type="SUPFAM" id="SSF88723">
    <property type="entry name" value="PIN domain-like"/>
    <property type="match status" value="1"/>
</dbReference>
<dbReference type="Proteomes" id="UP000589626">
    <property type="component" value="Unassembled WGS sequence"/>
</dbReference>
<evidence type="ECO:0000256" key="1">
    <source>
        <dbReference type="ARBA" id="ARBA00022649"/>
    </source>
</evidence>
<dbReference type="Gene3D" id="3.40.50.1010">
    <property type="entry name" value="5'-nuclease"/>
    <property type="match status" value="1"/>
</dbReference>
<proteinExistence type="inferred from homology"/>
<keyword evidence="4 6" id="KW-0378">Hydrolase</keyword>
<dbReference type="EMBL" id="JACHWR010000001">
    <property type="protein sequence ID" value="MBB3040817.1"/>
    <property type="molecule type" value="Genomic_DNA"/>
</dbReference>
<evidence type="ECO:0000259" key="7">
    <source>
        <dbReference type="Pfam" id="PF01850"/>
    </source>
</evidence>
<feature type="binding site" evidence="6">
    <location>
        <position position="4"/>
    </location>
    <ligand>
        <name>Mg(2+)</name>
        <dbReference type="ChEBI" id="CHEBI:18420"/>
    </ligand>
</feature>
<evidence type="ECO:0000256" key="5">
    <source>
        <dbReference type="ARBA" id="ARBA00022842"/>
    </source>
</evidence>
<sequence>MLLDTNVLVAALDRSRTAHRAAVRLLEQDERALAIGDQSVREFLTAATRPVASNGLGLPAPRAVAVLEDLLDGVETLHATEGSTRRLVEMVRHGAVAGKQVHDANLVAVALENHAAVIVTDHGRHFERFADLIEIEPLAP</sequence>
<protein>
    <recommendedName>
        <fullName evidence="6">Ribonuclease VapC</fullName>
        <shortName evidence="6">RNase VapC</shortName>
        <ecNumber evidence="6">3.1.-.-</ecNumber>
    </recommendedName>
    <alternativeName>
        <fullName evidence="6">Toxin VapC</fullName>
    </alternativeName>
</protein>
<feature type="domain" description="PIN" evidence="7">
    <location>
        <begin position="1"/>
        <end position="130"/>
    </location>
</feature>
<dbReference type="InterPro" id="IPR002716">
    <property type="entry name" value="PIN_dom"/>
</dbReference>
<organism evidence="8 9">
    <name type="scientific">Nocardioides soli</name>
    <dbReference type="NCBI Taxonomy" id="1036020"/>
    <lineage>
        <taxon>Bacteria</taxon>
        <taxon>Bacillati</taxon>
        <taxon>Actinomycetota</taxon>
        <taxon>Actinomycetes</taxon>
        <taxon>Propionibacteriales</taxon>
        <taxon>Nocardioidaceae</taxon>
        <taxon>Nocardioides</taxon>
    </lineage>
</organism>
<keyword evidence="9" id="KW-1185">Reference proteome</keyword>
<evidence type="ECO:0000256" key="2">
    <source>
        <dbReference type="ARBA" id="ARBA00022722"/>
    </source>
</evidence>
<dbReference type="GO" id="GO:0090729">
    <property type="term" value="F:toxin activity"/>
    <property type="evidence" value="ECO:0007669"/>
    <property type="project" value="UniProtKB-KW"/>
</dbReference>
<gene>
    <name evidence="6" type="primary">vapC</name>
    <name evidence="8" type="ORF">FHU40_000618</name>
</gene>
<evidence type="ECO:0000313" key="9">
    <source>
        <dbReference type="Proteomes" id="UP000589626"/>
    </source>
</evidence>
<name>A0A7W4YZC6_9ACTN</name>
<comment type="cofactor">
    <cofactor evidence="6">
        <name>Mg(2+)</name>
        <dbReference type="ChEBI" id="CHEBI:18420"/>
    </cofactor>
</comment>
<evidence type="ECO:0000256" key="6">
    <source>
        <dbReference type="HAMAP-Rule" id="MF_00265"/>
    </source>
</evidence>
<dbReference type="RefSeq" id="WP_183590802.1">
    <property type="nucleotide sequence ID" value="NZ_JACHWR010000001.1"/>
</dbReference>
<dbReference type="HAMAP" id="MF_00265">
    <property type="entry name" value="VapC_Nob1"/>
    <property type="match status" value="1"/>
</dbReference>
<comment type="caution">
    <text evidence="8">The sequence shown here is derived from an EMBL/GenBank/DDBJ whole genome shotgun (WGS) entry which is preliminary data.</text>
</comment>
<evidence type="ECO:0000256" key="4">
    <source>
        <dbReference type="ARBA" id="ARBA00022801"/>
    </source>
</evidence>
<accession>A0A7W4YZC6</accession>
<comment type="function">
    <text evidence="6">Toxic component of a toxin-antitoxin (TA) system. An RNase.</text>
</comment>
<keyword evidence="5 6" id="KW-0460">Magnesium</keyword>
<keyword evidence="3 6" id="KW-0479">Metal-binding</keyword>
<comment type="similarity">
    <text evidence="6">Belongs to the PINc/VapC protein family.</text>
</comment>
<dbReference type="InterPro" id="IPR029060">
    <property type="entry name" value="PIN-like_dom_sf"/>
</dbReference>
<dbReference type="AlphaFoldDB" id="A0A7W4YZC6"/>
<dbReference type="GO" id="GO:0000287">
    <property type="term" value="F:magnesium ion binding"/>
    <property type="evidence" value="ECO:0007669"/>
    <property type="project" value="UniProtKB-UniRule"/>
</dbReference>
<evidence type="ECO:0000313" key="8">
    <source>
        <dbReference type="EMBL" id="MBB3040817.1"/>
    </source>
</evidence>
<dbReference type="GO" id="GO:0016787">
    <property type="term" value="F:hydrolase activity"/>
    <property type="evidence" value="ECO:0007669"/>
    <property type="project" value="UniProtKB-KW"/>
</dbReference>
<reference evidence="8 9" key="1">
    <citation type="submission" date="2020-08" db="EMBL/GenBank/DDBJ databases">
        <title>Sequencing the genomes of 1000 actinobacteria strains.</title>
        <authorList>
            <person name="Klenk H.-P."/>
        </authorList>
    </citation>
    <scope>NUCLEOTIDE SEQUENCE [LARGE SCALE GENOMIC DNA]</scope>
    <source>
        <strain evidence="8 9">DSM 105498</strain>
    </source>
</reference>
<keyword evidence="2 6" id="KW-0540">Nuclease</keyword>
<keyword evidence="6" id="KW-0800">Toxin</keyword>
<dbReference type="Pfam" id="PF01850">
    <property type="entry name" value="PIN"/>
    <property type="match status" value="1"/>
</dbReference>
<keyword evidence="1 6" id="KW-1277">Toxin-antitoxin system</keyword>
<dbReference type="EC" id="3.1.-.-" evidence="6"/>
<feature type="binding site" evidence="6">
    <location>
        <position position="103"/>
    </location>
    <ligand>
        <name>Mg(2+)</name>
        <dbReference type="ChEBI" id="CHEBI:18420"/>
    </ligand>
</feature>
<dbReference type="InterPro" id="IPR022907">
    <property type="entry name" value="VapC_family"/>
</dbReference>